<keyword evidence="1" id="KW-0805">Transcription regulation</keyword>
<evidence type="ECO:0000256" key="1">
    <source>
        <dbReference type="ARBA" id="ARBA00023015"/>
    </source>
</evidence>
<protein>
    <submittedName>
        <fullName evidence="5">Helix-turn-helix domain-containing protein</fullName>
    </submittedName>
</protein>
<dbReference type="SUPFAM" id="SSF46689">
    <property type="entry name" value="Homeodomain-like"/>
    <property type="match status" value="2"/>
</dbReference>
<dbReference type="Gene3D" id="2.60.120.10">
    <property type="entry name" value="Jelly Rolls"/>
    <property type="match status" value="1"/>
</dbReference>
<dbReference type="InterPro" id="IPR014710">
    <property type="entry name" value="RmlC-like_jellyroll"/>
</dbReference>
<dbReference type="RefSeq" id="WP_092480708.1">
    <property type="nucleotide sequence ID" value="NZ_FOXW01000006.1"/>
</dbReference>
<dbReference type="Gene3D" id="1.10.10.60">
    <property type="entry name" value="Homeodomain-like"/>
    <property type="match status" value="2"/>
</dbReference>
<keyword evidence="3" id="KW-0804">Transcription</keyword>
<dbReference type="PROSITE" id="PS00041">
    <property type="entry name" value="HTH_ARAC_FAMILY_1"/>
    <property type="match status" value="1"/>
</dbReference>
<evidence type="ECO:0000256" key="2">
    <source>
        <dbReference type="ARBA" id="ARBA00023125"/>
    </source>
</evidence>
<dbReference type="PROSITE" id="PS01124">
    <property type="entry name" value="HTH_ARAC_FAMILY_2"/>
    <property type="match status" value="2"/>
</dbReference>
<keyword evidence="2" id="KW-0238">DNA-binding</keyword>
<dbReference type="InterPro" id="IPR018060">
    <property type="entry name" value="HTH_AraC"/>
</dbReference>
<dbReference type="Proteomes" id="UP000199136">
    <property type="component" value="Unassembled WGS sequence"/>
</dbReference>
<evidence type="ECO:0000313" key="5">
    <source>
        <dbReference type="EMBL" id="SFQ37242.1"/>
    </source>
</evidence>
<dbReference type="PANTHER" id="PTHR43280:SF2">
    <property type="entry name" value="HTH-TYPE TRANSCRIPTIONAL REGULATOR EXSA"/>
    <property type="match status" value="1"/>
</dbReference>
<dbReference type="InterPro" id="IPR018062">
    <property type="entry name" value="HTH_AraC-typ_CS"/>
</dbReference>
<dbReference type="SMART" id="SM00342">
    <property type="entry name" value="HTH_ARAC"/>
    <property type="match status" value="2"/>
</dbReference>
<organism evidence="5 6">
    <name type="scientific">Desemzia incerta</name>
    <dbReference type="NCBI Taxonomy" id="82801"/>
    <lineage>
        <taxon>Bacteria</taxon>
        <taxon>Bacillati</taxon>
        <taxon>Bacillota</taxon>
        <taxon>Bacilli</taxon>
        <taxon>Lactobacillales</taxon>
        <taxon>Carnobacteriaceae</taxon>
        <taxon>Desemzia</taxon>
    </lineage>
</organism>
<sequence>MTENFPYTSVDYFSQKFKPADLSIRKETITKSETKHYRNEIEFLIILSGAAAIEINNTSFSINEGDIIQLMPYHVNRLLISGKQSLELYRIRFSIGLLLLISTDKTRYLNAIKNLDRSIPITSVDENTRKQIEFLCETVYVEKQTSLGNMEALHISLVAYLSYFSHKTQSRKFQEKEFQRNPAWKIVEYIQIHHQENLSPSFVSKELAIEEAIVGPSLFELTGKSFYQLLNQVRIRNAAALFQYDDLSTNQIGKICGYRSEAYFYKMFKEIMQMTPLEYRKGLSNPSTSGKSYDAWEIAMYLLENCRKELSIVEAAAGMNLSQKKINHLLSETFNTTFKDMLNQFRVQIGRTFLVSLDLPVQETALLVGFSDSTSFIRNFKDFYGLTPKQLVKKEKGETTDH</sequence>
<dbReference type="InterPro" id="IPR009057">
    <property type="entry name" value="Homeodomain-like_sf"/>
</dbReference>
<proteinExistence type="predicted"/>
<dbReference type="STRING" id="82801.SAMN04488506_1667"/>
<name>A0A1I5XZ17_9LACT</name>
<feature type="domain" description="HTH araC/xylS-type" evidence="4">
    <location>
        <begin position="184"/>
        <end position="282"/>
    </location>
</feature>
<gene>
    <name evidence="5" type="ORF">SAMN04488506_1667</name>
</gene>
<dbReference type="AlphaFoldDB" id="A0A1I5XZ17"/>
<dbReference type="GO" id="GO:0003700">
    <property type="term" value="F:DNA-binding transcription factor activity"/>
    <property type="evidence" value="ECO:0007669"/>
    <property type="project" value="InterPro"/>
</dbReference>
<evidence type="ECO:0000256" key="3">
    <source>
        <dbReference type="ARBA" id="ARBA00023163"/>
    </source>
</evidence>
<dbReference type="PANTHER" id="PTHR43280">
    <property type="entry name" value="ARAC-FAMILY TRANSCRIPTIONAL REGULATOR"/>
    <property type="match status" value="1"/>
</dbReference>
<feature type="domain" description="HTH araC/xylS-type" evidence="4">
    <location>
        <begin position="296"/>
        <end position="394"/>
    </location>
</feature>
<keyword evidence="6" id="KW-1185">Reference proteome</keyword>
<dbReference type="OrthoDB" id="342399at2"/>
<dbReference type="GO" id="GO:0043565">
    <property type="term" value="F:sequence-specific DNA binding"/>
    <property type="evidence" value="ECO:0007669"/>
    <property type="project" value="InterPro"/>
</dbReference>
<evidence type="ECO:0000259" key="4">
    <source>
        <dbReference type="PROSITE" id="PS01124"/>
    </source>
</evidence>
<evidence type="ECO:0000313" key="6">
    <source>
        <dbReference type="Proteomes" id="UP000199136"/>
    </source>
</evidence>
<dbReference type="EMBL" id="FOXW01000006">
    <property type="protein sequence ID" value="SFQ37242.1"/>
    <property type="molecule type" value="Genomic_DNA"/>
</dbReference>
<accession>A0A1I5XZ17</accession>
<reference evidence="5 6" key="1">
    <citation type="submission" date="2016-10" db="EMBL/GenBank/DDBJ databases">
        <authorList>
            <person name="de Groot N.N."/>
        </authorList>
    </citation>
    <scope>NUCLEOTIDE SEQUENCE [LARGE SCALE GENOMIC DNA]</scope>
    <source>
        <strain evidence="5 6">DSM 20581</strain>
    </source>
</reference>
<dbReference type="Pfam" id="PF12833">
    <property type="entry name" value="HTH_18"/>
    <property type="match status" value="2"/>
</dbReference>